<dbReference type="InterPro" id="IPR043129">
    <property type="entry name" value="ATPase_NBD"/>
</dbReference>
<dbReference type="PANTHER" id="PTHR11735:SF11">
    <property type="entry name" value="TRNA THREONYLCARBAMOYLADENOSINE BIOSYNTHESIS PROTEIN TSAB"/>
    <property type="match status" value="1"/>
</dbReference>
<evidence type="ECO:0000313" key="2">
    <source>
        <dbReference type="EMBL" id="SEH27464.1"/>
    </source>
</evidence>
<protein>
    <submittedName>
        <fullName evidence="2">tRNA threonylcarbamoyladenosine biosynthesis protein TsaB</fullName>
    </submittedName>
</protein>
<reference evidence="3" key="1">
    <citation type="submission" date="2016-10" db="EMBL/GenBank/DDBJ databases">
        <authorList>
            <person name="Varghese N."/>
            <person name="Submissions S."/>
        </authorList>
    </citation>
    <scope>NUCLEOTIDE SEQUENCE [LARGE SCALE GENOMIC DNA]</scope>
    <source>
        <strain evidence="3">DSM 13234</strain>
    </source>
</reference>
<dbReference type="Pfam" id="PF00814">
    <property type="entry name" value="TsaD"/>
    <property type="match status" value="1"/>
</dbReference>
<dbReference type="InterPro" id="IPR022496">
    <property type="entry name" value="T6A_TsaB"/>
</dbReference>
<dbReference type="Proteomes" id="UP000182983">
    <property type="component" value="Unassembled WGS sequence"/>
</dbReference>
<dbReference type="PANTHER" id="PTHR11735">
    <property type="entry name" value="TRNA N6-ADENOSINE THREONYLCARBAMOYLTRANSFERASE"/>
    <property type="match status" value="1"/>
</dbReference>
<name>A0A1H6H004_MAGFU</name>
<evidence type="ECO:0000313" key="3">
    <source>
        <dbReference type="Proteomes" id="UP000182983"/>
    </source>
</evidence>
<gene>
    <name evidence="2" type="ORF">SAMN04244559_00515</name>
</gene>
<dbReference type="GO" id="GO:0005829">
    <property type="term" value="C:cytosol"/>
    <property type="evidence" value="ECO:0007669"/>
    <property type="project" value="TreeGrafter"/>
</dbReference>
<evidence type="ECO:0000259" key="1">
    <source>
        <dbReference type="Pfam" id="PF00814"/>
    </source>
</evidence>
<proteinExistence type="predicted"/>
<dbReference type="GO" id="GO:0002949">
    <property type="term" value="P:tRNA threonylcarbamoyladenosine modification"/>
    <property type="evidence" value="ECO:0007669"/>
    <property type="project" value="InterPro"/>
</dbReference>
<dbReference type="EMBL" id="FNWO01000002">
    <property type="protein sequence ID" value="SEH27464.1"/>
    <property type="molecule type" value="Genomic_DNA"/>
</dbReference>
<dbReference type="CDD" id="cd24032">
    <property type="entry name" value="ASKHA_NBD_TsaB"/>
    <property type="match status" value="1"/>
</dbReference>
<dbReference type="SUPFAM" id="SSF53067">
    <property type="entry name" value="Actin-like ATPase domain"/>
    <property type="match status" value="2"/>
</dbReference>
<feature type="domain" description="Gcp-like" evidence="1">
    <location>
        <begin position="40"/>
        <end position="115"/>
    </location>
</feature>
<dbReference type="Gene3D" id="3.30.420.40">
    <property type="match status" value="2"/>
</dbReference>
<keyword evidence="3" id="KW-1185">Reference proteome</keyword>
<organism evidence="2 3">
    <name type="scientific">Magnetospirillum fulvum</name>
    <name type="common">Rhodospirillum fulvum</name>
    <dbReference type="NCBI Taxonomy" id="1082"/>
    <lineage>
        <taxon>Bacteria</taxon>
        <taxon>Pseudomonadati</taxon>
        <taxon>Pseudomonadota</taxon>
        <taxon>Alphaproteobacteria</taxon>
        <taxon>Rhodospirillales</taxon>
        <taxon>Rhodospirillaceae</taxon>
        <taxon>Magnetospirillum</taxon>
    </lineage>
</organism>
<dbReference type="InterPro" id="IPR000905">
    <property type="entry name" value="Gcp-like_dom"/>
</dbReference>
<dbReference type="NCBIfam" id="TIGR03725">
    <property type="entry name" value="T6A_YeaZ"/>
    <property type="match status" value="1"/>
</dbReference>
<sequence length="229" mass="23386">MIGRAQYSRVMNVLAIDTSTSACSAALLRNGQVVAHRLTVMSRGQSEALMPMIKAVLDESGLTVAGLDLLAVTVGPGAFTGLRIGLAAARGFALAAGLPLAGVPTPLAVAAAIPESEREGRTVVVALESRRDDPWVQLFRADLTPLSAVEALSPAALAPRLTGPVLVAGDAAARILAAIPGAVAASSPGWPDAAIVARVGEDLWREGRALPAEPLYLRAPDVTLPGPPS</sequence>
<dbReference type="OrthoDB" id="9809995at2"/>
<dbReference type="AlphaFoldDB" id="A0A1H6H004"/>
<accession>A0A1H6H004</accession>